<dbReference type="Proteomes" id="UP000196074">
    <property type="component" value="Unassembled WGS sequence"/>
</dbReference>
<keyword evidence="1" id="KW-0472">Membrane</keyword>
<dbReference type="AlphaFoldDB" id="A0A1Y4QQR4"/>
<evidence type="ECO:0000256" key="1">
    <source>
        <dbReference type="SAM" id="Phobius"/>
    </source>
</evidence>
<comment type="caution">
    <text evidence="2">The sequence shown here is derived from an EMBL/GenBank/DDBJ whole genome shotgun (WGS) entry which is preliminary data.</text>
</comment>
<gene>
    <name evidence="2" type="ORF">B5E88_12040</name>
</gene>
<keyword evidence="1" id="KW-1133">Transmembrane helix</keyword>
<feature type="transmembrane region" description="Helical" evidence="1">
    <location>
        <begin position="134"/>
        <end position="154"/>
    </location>
</feature>
<name>A0A1Y4QQR4_9ENTE</name>
<accession>A0A1Y4QQR4</accession>
<evidence type="ECO:0000313" key="3">
    <source>
        <dbReference type="Proteomes" id="UP000196074"/>
    </source>
</evidence>
<keyword evidence="1" id="KW-0812">Transmembrane</keyword>
<protein>
    <submittedName>
        <fullName evidence="2">Uncharacterized protein</fullName>
    </submittedName>
</protein>
<proteinExistence type="predicted"/>
<evidence type="ECO:0000313" key="2">
    <source>
        <dbReference type="EMBL" id="OUQ07659.1"/>
    </source>
</evidence>
<dbReference type="EMBL" id="NFLC01000048">
    <property type="protein sequence ID" value="OUQ07659.1"/>
    <property type="molecule type" value="Genomic_DNA"/>
</dbReference>
<feature type="transmembrane region" description="Helical" evidence="1">
    <location>
        <begin position="107"/>
        <end position="128"/>
    </location>
</feature>
<reference evidence="3" key="1">
    <citation type="submission" date="2017-04" db="EMBL/GenBank/DDBJ databases">
        <title>Function of individual gut microbiota members based on whole genome sequencing of pure cultures obtained from chicken caecum.</title>
        <authorList>
            <person name="Medvecky M."/>
            <person name="Cejkova D."/>
            <person name="Polansky O."/>
            <person name="Karasova D."/>
            <person name="Kubasova T."/>
            <person name="Cizek A."/>
            <person name="Rychlik I."/>
        </authorList>
    </citation>
    <scope>NUCLEOTIDE SEQUENCE [LARGE SCALE GENOMIC DNA]</scope>
    <source>
        <strain evidence="3">An144</strain>
    </source>
</reference>
<organism evidence="2 3">
    <name type="scientific">Enterococcus cecorum</name>
    <dbReference type="NCBI Taxonomy" id="44008"/>
    <lineage>
        <taxon>Bacteria</taxon>
        <taxon>Bacillati</taxon>
        <taxon>Bacillota</taxon>
        <taxon>Bacilli</taxon>
        <taxon>Lactobacillales</taxon>
        <taxon>Enterococcaceae</taxon>
        <taxon>Enterococcus</taxon>
    </lineage>
</organism>
<feature type="transmembrane region" description="Helical" evidence="1">
    <location>
        <begin position="161"/>
        <end position="194"/>
    </location>
</feature>
<sequence length="206" mass="25031">MKYRYHFTKPYIFELIRGVVLCYLLKILLKNNEHLEYIRQNLYTLYSIDAQGNRFFSFVKCILVFSIFILGFYRSLIFLSELSEDYYKCVKYRSKHRYHYLWNRTKLQFHFFLPDMFVWIAGFCYIHFYTPIQLIQVMVLLLLNFFLLWLINFLSPNALMTYLLFVVVIFVQLSFGLNLWGYVIFASVGLVIIITRSDHFVRRDES</sequence>
<feature type="transmembrane region" description="Helical" evidence="1">
    <location>
        <begin position="55"/>
        <end position="73"/>
    </location>
</feature>